<comment type="caution">
    <text evidence="1">The sequence shown here is derived from an EMBL/GenBank/DDBJ whole genome shotgun (WGS) entry which is preliminary data.</text>
</comment>
<evidence type="ECO:0000313" key="1">
    <source>
        <dbReference type="EMBL" id="GAH76076.1"/>
    </source>
</evidence>
<organism evidence="1">
    <name type="scientific">marine sediment metagenome</name>
    <dbReference type="NCBI Taxonomy" id="412755"/>
    <lineage>
        <taxon>unclassified sequences</taxon>
        <taxon>metagenomes</taxon>
        <taxon>ecological metagenomes</taxon>
    </lineage>
</organism>
<reference evidence="1" key="1">
    <citation type="journal article" date="2014" name="Front. Microbiol.">
        <title>High frequency of phylogenetically diverse reductive dehalogenase-homologous genes in deep subseafloor sedimentary metagenomes.</title>
        <authorList>
            <person name="Kawai M."/>
            <person name="Futagami T."/>
            <person name="Toyoda A."/>
            <person name="Takaki Y."/>
            <person name="Nishi S."/>
            <person name="Hori S."/>
            <person name="Arai W."/>
            <person name="Tsubouchi T."/>
            <person name="Morono Y."/>
            <person name="Uchiyama I."/>
            <person name="Ito T."/>
            <person name="Fujiyama A."/>
            <person name="Inagaki F."/>
            <person name="Takami H."/>
        </authorList>
    </citation>
    <scope>NUCLEOTIDE SEQUENCE</scope>
    <source>
        <strain evidence="1">Expedition CK06-06</strain>
    </source>
</reference>
<proteinExistence type="predicted"/>
<gene>
    <name evidence="1" type="ORF">S03H2_44374</name>
</gene>
<sequence>QSGHKGVFRRYRPTTKRLPIVELYGPSVGAVFEKAGRLAKEVQKEAYKKLEKNIDDQVKLALSK</sequence>
<dbReference type="EMBL" id="BARU01027741">
    <property type="protein sequence ID" value="GAH76076.1"/>
    <property type="molecule type" value="Genomic_DNA"/>
</dbReference>
<protein>
    <submittedName>
        <fullName evidence="1">Uncharacterized protein</fullName>
    </submittedName>
</protein>
<accession>X1I101</accession>
<feature type="non-terminal residue" evidence="1">
    <location>
        <position position="1"/>
    </location>
</feature>
<dbReference type="AlphaFoldDB" id="X1I101"/>
<name>X1I101_9ZZZZ</name>